<reference evidence="3" key="1">
    <citation type="submission" date="2014-03" db="EMBL/GenBank/DDBJ databases">
        <authorList>
            <person name="Aksoy S."/>
            <person name="Warren W."/>
            <person name="Wilson R.K."/>
        </authorList>
    </citation>
    <scope>NUCLEOTIDE SEQUENCE [LARGE SCALE GENOMIC DNA]</scope>
    <source>
        <strain evidence="3">IAEA</strain>
    </source>
</reference>
<evidence type="ECO:0000313" key="3">
    <source>
        <dbReference type="Proteomes" id="UP000092445"/>
    </source>
</evidence>
<dbReference type="STRING" id="7398.A0A1B0A7F9"/>
<reference evidence="2" key="2">
    <citation type="submission" date="2020-05" db="UniProtKB">
        <authorList>
            <consortium name="EnsemblMetazoa"/>
        </authorList>
    </citation>
    <scope>IDENTIFICATION</scope>
    <source>
        <strain evidence="2">IAEA</strain>
    </source>
</reference>
<name>A0A1B0A7F9_GLOPL</name>
<protein>
    <submittedName>
        <fullName evidence="2">EF-1_beta_acid domain-containing protein</fullName>
    </submittedName>
</protein>
<dbReference type="GO" id="GO:0005085">
    <property type="term" value="F:guanyl-nucleotide exchange factor activity"/>
    <property type="evidence" value="ECO:0007669"/>
    <property type="project" value="TreeGrafter"/>
</dbReference>
<keyword evidence="3" id="KW-1185">Reference proteome</keyword>
<accession>A0A1B0A7F9</accession>
<dbReference type="Proteomes" id="UP000092445">
    <property type="component" value="Unassembled WGS sequence"/>
</dbReference>
<dbReference type="EnsemblMetazoa" id="GPAI036675-RA">
    <property type="protein sequence ID" value="GPAI036675-PA"/>
    <property type="gene ID" value="GPAI036675"/>
</dbReference>
<dbReference type="InterPro" id="IPR049720">
    <property type="entry name" value="EF1B_bsu/dsu"/>
</dbReference>
<feature type="domain" description="Elongation factor 1 beta central acidic region eukaryote" evidence="1">
    <location>
        <begin position="77"/>
        <end position="103"/>
    </location>
</feature>
<evidence type="ECO:0000259" key="1">
    <source>
        <dbReference type="SMART" id="SM01182"/>
    </source>
</evidence>
<organism evidence="2 3">
    <name type="scientific">Glossina pallidipes</name>
    <name type="common">Tsetse fly</name>
    <dbReference type="NCBI Taxonomy" id="7398"/>
    <lineage>
        <taxon>Eukaryota</taxon>
        <taxon>Metazoa</taxon>
        <taxon>Ecdysozoa</taxon>
        <taxon>Arthropoda</taxon>
        <taxon>Hexapoda</taxon>
        <taxon>Insecta</taxon>
        <taxon>Pterygota</taxon>
        <taxon>Neoptera</taxon>
        <taxon>Endopterygota</taxon>
        <taxon>Diptera</taxon>
        <taxon>Brachycera</taxon>
        <taxon>Muscomorpha</taxon>
        <taxon>Hippoboscoidea</taxon>
        <taxon>Glossinidae</taxon>
        <taxon>Glossina</taxon>
    </lineage>
</organism>
<dbReference type="InterPro" id="IPR018940">
    <property type="entry name" value="EF-1_beta_acid_region_euk"/>
</dbReference>
<dbReference type="PANTHER" id="PTHR11595">
    <property type="entry name" value="EF-HAND AND COILED-COIL DOMAIN-CONTAINING FAMILY MEMBER"/>
    <property type="match status" value="1"/>
</dbReference>
<dbReference type="GO" id="GO:0003746">
    <property type="term" value="F:translation elongation factor activity"/>
    <property type="evidence" value="ECO:0007669"/>
    <property type="project" value="InterPro"/>
</dbReference>
<dbReference type="AlphaFoldDB" id="A0A1B0A7F9"/>
<proteinExistence type="predicted"/>
<dbReference type="GO" id="GO:0005829">
    <property type="term" value="C:cytosol"/>
    <property type="evidence" value="ECO:0007669"/>
    <property type="project" value="TreeGrafter"/>
</dbReference>
<dbReference type="Pfam" id="PF10587">
    <property type="entry name" value="EF-1_beta_acid"/>
    <property type="match status" value="1"/>
</dbReference>
<dbReference type="SMART" id="SM01182">
    <property type="entry name" value="EF-1_beta_acid"/>
    <property type="match status" value="1"/>
</dbReference>
<evidence type="ECO:0000313" key="2">
    <source>
        <dbReference type="EnsemblMetazoa" id="GPAI036675-PA"/>
    </source>
</evidence>
<sequence>MVAIPTFMRKRTSFHSHNICAKKTLHCKVTLRYPHVQRLHRHIASFNDNERSVWGSEPLPSAKSTVCFSTPADNLDISGSDEEEDAEDARIREERVAAYAAKKMKNSALIARSSVMLDMESWDDETDKAEIE</sequence>
<dbReference type="GO" id="GO:0005853">
    <property type="term" value="C:eukaryotic translation elongation factor 1 complex"/>
    <property type="evidence" value="ECO:0007669"/>
    <property type="project" value="InterPro"/>
</dbReference>
<dbReference type="PANTHER" id="PTHR11595:SF21">
    <property type="entry name" value="ELONGATION FACTOR 1-BETA"/>
    <property type="match status" value="1"/>
</dbReference>
<dbReference type="VEuPathDB" id="VectorBase:GPAI036675"/>